<feature type="domain" description="Putative restriction endonuclease" evidence="1">
    <location>
        <begin position="16"/>
        <end position="110"/>
    </location>
</feature>
<keyword evidence="2" id="KW-0540">Nuclease</keyword>
<dbReference type="InterPro" id="IPR012296">
    <property type="entry name" value="Nuclease_put_TT1808"/>
</dbReference>
<evidence type="ECO:0000259" key="1">
    <source>
        <dbReference type="Pfam" id="PF05685"/>
    </source>
</evidence>
<keyword evidence="3" id="KW-1185">Reference proteome</keyword>
<organism evidence="2 3">
    <name type="scientific">Paractinoplanes atraurantiacus</name>
    <dbReference type="NCBI Taxonomy" id="1036182"/>
    <lineage>
        <taxon>Bacteria</taxon>
        <taxon>Bacillati</taxon>
        <taxon>Actinomycetota</taxon>
        <taxon>Actinomycetes</taxon>
        <taxon>Micromonosporales</taxon>
        <taxon>Micromonosporaceae</taxon>
        <taxon>Paractinoplanes</taxon>
    </lineage>
</organism>
<name>A0A285F3K9_9ACTN</name>
<dbReference type="PANTHER" id="PTHR35400:SF3">
    <property type="entry name" value="SLL1072 PROTEIN"/>
    <property type="match status" value="1"/>
</dbReference>
<keyword evidence="2" id="KW-0378">Hydrolase</keyword>
<proteinExistence type="predicted"/>
<dbReference type="PANTHER" id="PTHR35400">
    <property type="entry name" value="SLR1083 PROTEIN"/>
    <property type="match status" value="1"/>
</dbReference>
<dbReference type="Pfam" id="PF05685">
    <property type="entry name" value="Uma2"/>
    <property type="match status" value="1"/>
</dbReference>
<gene>
    <name evidence="2" type="ORF">SAMN05421748_101309</name>
</gene>
<protein>
    <submittedName>
        <fullName evidence="2">Putative restriction endonuclease</fullName>
    </submittedName>
</protein>
<dbReference type="SUPFAM" id="SSF52980">
    <property type="entry name" value="Restriction endonuclease-like"/>
    <property type="match status" value="1"/>
</dbReference>
<dbReference type="InterPro" id="IPR008538">
    <property type="entry name" value="Uma2"/>
</dbReference>
<dbReference type="RefSeq" id="WP_245922732.1">
    <property type="nucleotide sequence ID" value="NZ_OBDY01000001.1"/>
</dbReference>
<dbReference type="Proteomes" id="UP000219612">
    <property type="component" value="Unassembled WGS sequence"/>
</dbReference>
<dbReference type="EMBL" id="OBDY01000001">
    <property type="protein sequence ID" value="SNY04751.1"/>
    <property type="molecule type" value="Genomic_DNA"/>
</dbReference>
<dbReference type="InterPro" id="IPR011335">
    <property type="entry name" value="Restrct_endonuc-II-like"/>
</dbReference>
<evidence type="ECO:0000313" key="2">
    <source>
        <dbReference type="EMBL" id="SNY04751.1"/>
    </source>
</evidence>
<evidence type="ECO:0000313" key="3">
    <source>
        <dbReference type="Proteomes" id="UP000219612"/>
    </source>
</evidence>
<keyword evidence="2" id="KW-0255">Endonuclease</keyword>
<accession>A0A285F3K9</accession>
<sequence length="127" mass="13789">MFAWFLINGYGPEQVVTDCGIDVGGGRVPDLTVWAKGQPPRPARSSHAGTAGLLLAVEVVSKGSEVVDRVVKKIEYAKAGIPNYWVVERDGVTTVHRHHLDGVTREYQLEAEGVQPLAWLLSTAPDL</sequence>
<dbReference type="Gene3D" id="3.90.1570.10">
    <property type="entry name" value="tt1808, chain A"/>
    <property type="match status" value="1"/>
</dbReference>
<dbReference type="GO" id="GO:0004519">
    <property type="term" value="F:endonuclease activity"/>
    <property type="evidence" value="ECO:0007669"/>
    <property type="project" value="UniProtKB-KW"/>
</dbReference>
<dbReference type="CDD" id="cd06260">
    <property type="entry name" value="DUF820-like"/>
    <property type="match status" value="1"/>
</dbReference>
<reference evidence="2 3" key="1">
    <citation type="submission" date="2017-09" db="EMBL/GenBank/DDBJ databases">
        <authorList>
            <person name="Ehlers B."/>
            <person name="Leendertz F.H."/>
        </authorList>
    </citation>
    <scope>NUCLEOTIDE SEQUENCE [LARGE SCALE GENOMIC DNA]</scope>
    <source>
        <strain evidence="2 3">CGMCC 4.6857</strain>
    </source>
</reference>
<dbReference type="AlphaFoldDB" id="A0A285F3K9"/>